<organism evidence="1 2">
    <name type="scientific">Boletus reticuloceps</name>
    <dbReference type="NCBI Taxonomy" id="495285"/>
    <lineage>
        <taxon>Eukaryota</taxon>
        <taxon>Fungi</taxon>
        <taxon>Dikarya</taxon>
        <taxon>Basidiomycota</taxon>
        <taxon>Agaricomycotina</taxon>
        <taxon>Agaricomycetes</taxon>
        <taxon>Agaricomycetidae</taxon>
        <taxon>Boletales</taxon>
        <taxon>Boletineae</taxon>
        <taxon>Boletaceae</taxon>
        <taxon>Boletoideae</taxon>
        <taxon>Boletus</taxon>
    </lineage>
</organism>
<comment type="caution">
    <text evidence="1">The sequence shown here is derived from an EMBL/GenBank/DDBJ whole genome shotgun (WGS) entry which is preliminary data.</text>
</comment>
<proteinExistence type="predicted"/>
<gene>
    <name evidence="1" type="ORF">JVT61DRAFT_14751</name>
</gene>
<dbReference type="OrthoDB" id="2687666at2759"/>
<name>A0A8I2YV47_9AGAM</name>
<protein>
    <submittedName>
        <fullName evidence="1">Uncharacterized protein</fullName>
    </submittedName>
</protein>
<accession>A0A8I2YV47</accession>
<dbReference type="Proteomes" id="UP000683000">
    <property type="component" value="Unassembled WGS sequence"/>
</dbReference>
<evidence type="ECO:0000313" key="1">
    <source>
        <dbReference type="EMBL" id="KAG6377957.1"/>
    </source>
</evidence>
<dbReference type="EMBL" id="JAGFBS010000008">
    <property type="protein sequence ID" value="KAG6377957.1"/>
    <property type="molecule type" value="Genomic_DNA"/>
</dbReference>
<keyword evidence="2" id="KW-1185">Reference proteome</keyword>
<reference evidence="1" key="1">
    <citation type="submission" date="2021-03" db="EMBL/GenBank/DDBJ databases">
        <title>Evolutionary innovations through gain and loss of genes in the ectomycorrhizal Boletales.</title>
        <authorList>
            <person name="Wu G."/>
            <person name="Miyauchi S."/>
            <person name="Morin E."/>
            <person name="Yang Z.-L."/>
            <person name="Xu J."/>
            <person name="Martin F.M."/>
        </authorList>
    </citation>
    <scope>NUCLEOTIDE SEQUENCE</scope>
    <source>
        <strain evidence="1">BR01</strain>
    </source>
</reference>
<dbReference type="AlphaFoldDB" id="A0A8I2YV47"/>
<evidence type="ECO:0000313" key="2">
    <source>
        <dbReference type="Proteomes" id="UP000683000"/>
    </source>
</evidence>
<sequence length="282" mass="30506">MEFTPFNSTSTISIQSSVTWPNSTVLTNGSWAGPSEIVPPNTLLANMETVGLLNNTVYDIVNTTNPVLTTAVVNATSLTSGCGLVPNITYLSTNISTTLNFSVDGLGFWSFLFDDFILSCFKQSRVLQRQKIKLFPFHLHPLCSHWQGTYLSQLPLNACPSCDQYLFFLITTNVELDQSIDNESLGLSVNIANAGGPSIMAYLAACTLVPDAGFATLDLQTNALNPSPIQSIPHSWKLWIPGTDGSSNLANEVSLIYANTGFGICPQNGFMGCSMRSKYVGH</sequence>